<protein>
    <recommendedName>
        <fullName evidence="1">Carboxymuconolactone decarboxylase-like domain-containing protein</fullName>
    </recommendedName>
</protein>
<name>A0A917JA14_9SPHI</name>
<dbReference type="Gene3D" id="1.20.1290.10">
    <property type="entry name" value="AhpD-like"/>
    <property type="match status" value="1"/>
</dbReference>
<dbReference type="PANTHER" id="PTHR34846">
    <property type="entry name" value="4-CARBOXYMUCONOLACTONE DECARBOXYLASE FAMILY PROTEIN (AFU_ORTHOLOGUE AFUA_6G11590)"/>
    <property type="match status" value="1"/>
</dbReference>
<feature type="domain" description="Carboxymuconolactone decarboxylase-like" evidence="1">
    <location>
        <begin position="14"/>
        <end position="94"/>
    </location>
</feature>
<dbReference type="Pfam" id="PF02627">
    <property type="entry name" value="CMD"/>
    <property type="match status" value="1"/>
</dbReference>
<dbReference type="AlphaFoldDB" id="A0A917JA14"/>
<dbReference type="EMBL" id="BMDO01000006">
    <property type="protein sequence ID" value="GGI51271.1"/>
    <property type="molecule type" value="Genomic_DNA"/>
</dbReference>
<dbReference type="SUPFAM" id="SSF69118">
    <property type="entry name" value="AhpD-like"/>
    <property type="match status" value="1"/>
</dbReference>
<keyword evidence="3" id="KW-1185">Reference proteome</keyword>
<accession>A0A917JA14</accession>
<dbReference type="PANTHER" id="PTHR34846:SF10">
    <property type="entry name" value="CYTOPLASMIC PROTEIN"/>
    <property type="match status" value="1"/>
</dbReference>
<gene>
    <name evidence="2" type="ORF">GCM10011425_24830</name>
</gene>
<dbReference type="InterPro" id="IPR004675">
    <property type="entry name" value="AhpD_core"/>
</dbReference>
<evidence type="ECO:0000313" key="3">
    <source>
        <dbReference type="Proteomes" id="UP000662074"/>
    </source>
</evidence>
<dbReference type="GO" id="GO:0051920">
    <property type="term" value="F:peroxiredoxin activity"/>
    <property type="evidence" value="ECO:0007669"/>
    <property type="project" value="InterPro"/>
</dbReference>
<dbReference type="NCBIfam" id="TIGR00778">
    <property type="entry name" value="ahpD_dom"/>
    <property type="match status" value="1"/>
</dbReference>
<dbReference type="InterPro" id="IPR029032">
    <property type="entry name" value="AhpD-like"/>
</dbReference>
<dbReference type="Proteomes" id="UP000662074">
    <property type="component" value="Unassembled WGS sequence"/>
</dbReference>
<dbReference type="InterPro" id="IPR003779">
    <property type="entry name" value="CMD-like"/>
</dbReference>
<proteinExistence type="predicted"/>
<sequence length="147" mass="16768">METRININEIDQAAYKAMYALEGYIQKSGLDKNLYELIKIRASQINGCAYCLNMHTRDARKLGETEQRIYVLPAWRETNFFTEEEQAALALTEEVTNIQTHVSTATYQNAIKVLGDQRTAQVIMAAVTINAWNRIAISTHLMPELEK</sequence>
<dbReference type="RefSeq" id="WP_188417197.1">
    <property type="nucleotide sequence ID" value="NZ_BMDO01000006.1"/>
</dbReference>
<comment type="caution">
    <text evidence="2">The sequence shown here is derived from an EMBL/GenBank/DDBJ whole genome shotgun (WGS) entry which is preliminary data.</text>
</comment>
<evidence type="ECO:0000313" key="2">
    <source>
        <dbReference type="EMBL" id="GGI51271.1"/>
    </source>
</evidence>
<organism evidence="2 3">
    <name type="scientific">Mucilaginibacter galii</name>
    <dbReference type="NCBI Taxonomy" id="2005073"/>
    <lineage>
        <taxon>Bacteria</taxon>
        <taxon>Pseudomonadati</taxon>
        <taxon>Bacteroidota</taxon>
        <taxon>Sphingobacteriia</taxon>
        <taxon>Sphingobacteriales</taxon>
        <taxon>Sphingobacteriaceae</taxon>
        <taxon>Mucilaginibacter</taxon>
    </lineage>
</organism>
<reference evidence="2" key="1">
    <citation type="journal article" date="2014" name="Int. J. Syst. Evol. Microbiol.">
        <title>Complete genome sequence of Corynebacterium casei LMG S-19264T (=DSM 44701T), isolated from a smear-ripened cheese.</title>
        <authorList>
            <consortium name="US DOE Joint Genome Institute (JGI-PGF)"/>
            <person name="Walter F."/>
            <person name="Albersmeier A."/>
            <person name="Kalinowski J."/>
            <person name="Ruckert C."/>
        </authorList>
    </citation>
    <scope>NUCLEOTIDE SEQUENCE</scope>
    <source>
        <strain evidence="2">CCM 8711</strain>
    </source>
</reference>
<reference evidence="2" key="2">
    <citation type="submission" date="2020-09" db="EMBL/GenBank/DDBJ databases">
        <authorList>
            <person name="Sun Q."/>
            <person name="Sedlacek I."/>
        </authorList>
    </citation>
    <scope>NUCLEOTIDE SEQUENCE</scope>
    <source>
        <strain evidence="2">CCM 8711</strain>
    </source>
</reference>
<evidence type="ECO:0000259" key="1">
    <source>
        <dbReference type="Pfam" id="PF02627"/>
    </source>
</evidence>